<dbReference type="PROSITE" id="PS50830">
    <property type="entry name" value="TNASE_3"/>
    <property type="match status" value="1"/>
</dbReference>
<dbReference type="PANTHER" id="PTHR12302:SF3">
    <property type="entry name" value="SERINE_THREONINE-PROTEIN KINASE 31"/>
    <property type="match status" value="1"/>
</dbReference>
<reference evidence="6 7" key="1">
    <citation type="journal article" date="2015" name="Nature">
        <title>rRNA introns, odd ribosomes, and small enigmatic genomes across a large radiation of phyla.</title>
        <authorList>
            <person name="Brown C.T."/>
            <person name="Hug L.A."/>
            <person name="Thomas B.C."/>
            <person name="Sharon I."/>
            <person name="Castelle C.J."/>
            <person name="Singh A."/>
            <person name="Wilkins M.J."/>
            <person name="Williams K.H."/>
            <person name="Banfield J.F."/>
        </authorList>
    </citation>
    <scope>NUCLEOTIDE SEQUENCE [LARGE SCALE GENOMIC DNA]</scope>
</reference>
<protein>
    <submittedName>
        <fullName evidence="6">Nuclease (SNase domain-containing protein)</fullName>
    </submittedName>
</protein>
<comment type="caution">
    <text evidence="6">The sequence shown here is derived from an EMBL/GenBank/DDBJ whole genome shotgun (WGS) entry which is preliminary data.</text>
</comment>
<feature type="domain" description="TNase-like" evidence="5">
    <location>
        <begin position="54"/>
        <end position="179"/>
    </location>
</feature>
<keyword evidence="3" id="KW-0378">Hydrolase</keyword>
<sequence length="184" mass="21485">MNRRNFILIINSVFFLLSVLFLNFKKVFNDNNSFYDGVVIPETSEVLSVEQNNEIYEEKVLRVIDGDTIELINGEKVRYIGIDSPERDSGGECYYLEAKQKNENLVMGKTVRLVKDVSERDRYGRLLRYVYLDSIFINEFMVKEGFAQAFTYPPDVKFQNLFLEAENYARENNLGLWGECGVRK</sequence>
<evidence type="ECO:0000256" key="2">
    <source>
        <dbReference type="ARBA" id="ARBA00022759"/>
    </source>
</evidence>
<dbReference type="PANTHER" id="PTHR12302">
    <property type="entry name" value="EBNA2 BINDING PROTEIN P100"/>
    <property type="match status" value="1"/>
</dbReference>
<dbReference type="GO" id="GO:0016787">
    <property type="term" value="F:hydrolase activity"/>
    <property type="evidence" value="ECO:0007669"/>
    <property type="project" value="UniProtKB-KW"/>
</dbReference>
<dbReference type="GO" id="GO:0004519">
    <property type="term" value="F:endonuclease activity"/>
    <property type="evidence" value="ECO:0007669"/>
    <property type="project" value="UniProtKB-KW"/>
</dbReference>
<proteinExistence type="predicted"/>
<evidence type="ECO:0000313" key="7">
    <source>
        <dbReference type="Proteomes" id="UP000034366"/>
    </source>
</evidence>
<keyword evidence="1" id="KW-0540">Nuclease</keyword>
<keyword evidence="2" id="KW-0255">Endonuclease</keyword>
<keyword evidence="4" id="KW-0472">Membrane</keyword>
<dbReference type="SUPFAM" id="SSF50199">
    <property type="entry name" value="Staphylococcal nuclease"/>
    <property type="match status" value="1"/>
</dbReference>
<organism evidence="6 7">
    <name type="scientific">Candidatus Woesebacteria bacterium GW2011_GWD1_38_10</name>
    <dbReference type="NCBI Taxonomy" id="1618592"/>
    <lineage>
        <taxon>Bacteria</taxon>
        <taxon>Candidatus Woeseibacteriota</taxon>
    </lineage>
</organism>
<evidence type="ECO:0000313" key="6">
    <source>
        <dbReference type="EMBL" id="KKQ50497.1"/>
    </source>
</evidence>
<dbReference type="InterPro" id="IPR016071">
    <property type="entry name" value="Staphylococal_nuclease_OB-fold"/>
</dbReference>
<dbReference type="AlphaFoldDB" id="A0A0G0I7H9"/>
<dbReference type="Gene3D" id="2.40.50.90">
    <property type="match status" value="1"/>
</dbReference>
<feature type="transmembrane region" description="Helical" evidence="4">
    <location>
        <begin position="6"/>
        <end position="24"/>
    </location>
</feature>
<evidence type="ECO:0000256" key="4">
    <source>
        <dbReference type="SAM" id="Phobius"/>
    </source>
</evidence>
<dbReference type="InterPro" id="IPR035437">
    <property type="entry name" value="SNase_OB-fold_sf"/>
</dbReference>
<gene>
    <name evidence="6" type="ORF">US67_C0005G0002</name>
</gene>
<evidence type="ECO:0000259" key="5">
    <source>
        <dbReference type="PROSITE" id="PS50830"/>
    </source>
</evidence>
<name>A0A0G0I7H9_9BACT</name>
<accession>A0A0G0I7H9</accession>
<keyword evidence="4" id="KW-0812">Transmembrane</keyword>
<evidence type="ECO:0000256" key="1">
    <source>
        <dbReference type="ARBA" id="ARBA00022722"/>
    </source>
</evidence>
<evidence type="ECO:0000256" key="3">
    <source>
        <dbReference type="ARBA" id="ARBA00022801"/>
    </source>
</evidence>
<dbReference type="SMART" id="SM00318">
    <property type="entry name" value="SNc"/>
    <property type="match status" value="1"/>
</dbReference>
<dbReference type="Pfam" id="PF00565">
    <property type="entry name" value="SNase"/>
    <property type="match status" value="1"/>
</dbReference>
<dbReference type="Proteomes" id="UP000034366">
    <property type="component" value="Unassembled WGS sequence"/>
</dbReference>
<dbReference type="EMBL" id="LBTW01000005">
    <property type="protein sequence ID" value="KKQ50497.1"/>
    <property type="molecule type" value="Genomic_DNA"/>
</dbReference>
<keyword evidence="4" id="KW-1133">Transmembrane helix</keyword>